<dbReference type="Pfam" id="PF08291">
    <property type="entry name" value="Peptidase_M15_3"/>
    <property type="match status" value="1"/>
</dbReference>
<reference evidence="3" key="1">
    <citation type="submission" date="2020-02" db="EMBL/GenBank/DDBJ databases">
        <authorList>
            <person name="Meier V. D."/>
        </authorList>
    </citation>
    <scope>NUCLEOTIDE SEQUENCE</scope>
    <source>
        <strain evidence="3">AVDCRST_MAG62</strain>
    </source>
</reference>
<dbReference type="InterPro" id="IPR013230">
    <property type="entry name" value="Peptidase_M15A_C"/>
</dbReference>
<dbReference type="InterPro" id="IPR009045">
    <property type="entry name" value="Zn_M74/Hedgehog-like"/>
</dbReference>
<evidence type="ECO:0000259" key="2">
    <source>
        <dbReference type="Pfam" id="PF08291"/>
    </source>
</evidence>
<feature type="chain" id="PRO_5026977783" description="Peptidase M15A C-terminal domain-containing protein" evidence="1">
    <location>
        <begin position="29"/>
        <end position="184"/>
    </location>
</feature>
<evidence type="ECO:0000256" key="1">
    <source>
        <dbReference type="SAM" id="SignalP"/>
    </source>
</evidence>
<protein>
    <recommendedName>
        <fullName evidence="2">Peptidase M15A C-terminal domain-containing protein</fullName>
    </recommendedName>
</protein>
<evidence type="ECO:0000313" key="3">
    <source>
        <dbReference type="EMBL" id="CAA9503643.1"/>
    </source>
</evidence>
<organism evidence="3">
    <name type="scientific">uncultured Sphingomonas sp</name>
    <dbReference type="NCBI Taxonomy" id="158754"/>
    <lineage>
        <taxon>Bacteria</taxon>
        <taxon>Pseudomonadati</taxon>
        <taxon>Pseudomonadota</taxon>
        <taxon>Alphaproteobacteria</taxon>
        <taxon>Sphingomonadales</taxon>
        <taxon>Sphingomonadaceae</taxon>
        <taxon>Sphingomonas</taxon>
        <taxon>environmental samples</taxon>
    </lineage>
</organism>
<feature type="domain" description="Peptidase M15A C-terminal" evidence="2">
    <location>
        <begin position="65"/>
        <end position="127"/>
    </location>
</feature>
<sequence length="184" mass="19169">MHLALRLVRPAIGVLALVSITVAKNASAATSAAPSHVPDRTLLRVLGISAAHLLEPARIGARFGVVTSGHRTTGHNSRVGGVANSHHLFGRALDVQRKPGVTHQMLDAALRRAGFRLIESIDEVDHSHFAFLPGLPVPAIHPKPVAAIAAVTNKPAPPRVLADNHGQLLLDSAMPSTTGVAGSN</sequence>
<proteinExistence type="predicted"/>
<name>A0A6J4SRV9_9SPHN</name>
<gene>
    <name evidence="3" type="ORF">AVDCRST_MAG62-109</name>
</gene>
<dbReference type="SUPFAM" id="SSF55166">
    <property type="entry name" value="Hedgehog/DD-peptidase"/>
    <property type="match status" value="1"/>
</dbReference>
<dbReference type="EMBL" id="CADCWB010000016">
    <property type="protein sequence ID" value="CAA9503643.1"/>
    <property type="molecule type" value="Genomic_DNA"/>
</dbReference>
<feature type="signal peptide" evidence="1">
    <location>
        <begin position="1"/>
        <end position="28"/>
    </location>
</feature>
<keyword evidence="1" id="KW-0732">Signal</keyword>
<dbReference type="Gene3D" id="3.30.1380.10">
    <property type="match status" value="1"/>
</dbReference>
<dbReference type="AlphaFoldDB" id="A0A6J4SRV9"/>
<accession>A0A6J4SRV9</accession>